<feature type="compositionally biased region" description="Polar residues" evidence="1">
    <location>
        <begin position="223"/>
        <end position="233"/>
    </location>
</feature>
<protein>
    <submittedName>
        <fullName evidence="2">Uncharacterized protein</fullName>
    </submittedName>
</protein>
<feature type="region of interest" description="Disordered" evidence="1">
    <location>
        <begin position="842"/>
        <end position="910"/>
    </location>
</feature>
<feature type="compositionally biased region" description="Polar residues" evidence="1">
    <location>
        <begin position="854"/>
        <end position="865"/>
    </location>
</feature>
<gene>
    <name evidence="2" type="ORF">CPAV1605_455</name>
</gene>
<evidence type="ECO:0000313" key="2">
    <source>
        <dbReference type="EMBL" id="VVU94730.1"/>
    </source>
</evidence>
<feature type="region of interest" description="Disordered" evidence="1">
    <location>
        <begin position="270"/>
        <end position="295"/>
    </location>
</feature>
<dbReference type="AlphaFoldDB" id="A0A5E8CM16"/>
<feature type="compositionally biased region" description="Basic and acidic residues" evidence="1">
    <location>
        <begin position="244"/>
        <end position="257"/>
    </location>
</feature>
<feature type="region of interest" description="Disordered" evidence="1">
    <location>
        <begin position="223"/>
        <end position="257"/>
    </location>
</feature>
<evidence type="ECO:0000256" key="1">
    <source>
        <dbReference type="SAM" id="MobiDB-lite"/>
    </source>
</evidence>
<organism evidence="2">
    <name type="scientific">seawater metagenome</name>
    <dbReference type="NCBI Taxonomy" id="1561972"/>
    <lineage>
        <taxon>unclassified sequences</taxon>
        <taxon>metagenomes</taxon>
        <taxon>ecological metagenomes</taxon>
    </lineage>
</organism>
<feature type="compositionally biased region" description="Polar residues" evidence="1">
    <location>
        <begin position="893"/>
        <end position="910"/>
    </location>
</feature>
<name>A0A5E8CM16_9ZZZZ</name>
<sequence length="910" mass="102890">MGVNKINLEDVETNASETILRILIKDVNCTEEKKYYLLLPLEFRDFNKQFVDLVLKEMCKECSTLQCCVQRTNSCMKKLFGYLNDYIDDKGNAILTKGTWKEDKEEVKNELIRVLIKSLNDVHAEVVVNKFNNDYTLIYKNTFYAYDKGNLQLSLVNEARLIDCKHLYGKRIYDFSKKKIISNEIGTDGQNVYLEACSDVSGEDTGKKIEALRTLCDMLKNASDTTTGDQSDYTNEETTEVETEQSRTKQKKEDENIDINDLREKIKRAQEEMQEEKQRTEDQAAASGETPEVKKSAMSEEMQKLFFYFLQNPSMLSKTIDQINNTIDQLTDQLNPNAIFQRRKPIMVRKYFQNVNLVLKYIEMLKIIEMKYKQTIELRVQSEDFSLKNEAKEFNDHLKKIWNMVNLILAELSALKINDFVSTVPQCGNIKFDTSQLFQKDQSYLQSQLSNLGFSTKNNAISTTSIVLPNEQSEALVKNTIIEIQRSVKYAIRQVLQPYYVDLQAALESSCSSSSVSEDNIEAVLDALTNYANDTTHNDLLPTISANSSAGSASTKAKLQVAMAAATNVDVNDIIQACINLASEVYNIVNTIFSYTLDDASNIRLQVLGAYYEKVTTAGNSISSITLQTDNLLGLQYAFTQFTNIDNAFVSKVRLTLKAILGNLLHDANNNTNTAVVPTELISNTITIDEITAAFHPGHMIEFGAGSYNPLSYAHWQAYASTSSSYKVTDIFPIISAGETITAEILETGSKNAWTMYEKILNIVFTSKTKFVTAMTNKAEKTVILERRSRLINFLKQFENDVNLGLSFFGEMATLYNSTTNQNILNATPVCFSQYSANKRGNSDYDEDAGYSRAQPSNQNRQQRAPSPPPMNSPESKTETESSDNEEEFKLPTMNSENRNFYSGSRTQYS</sequence>
<proteinExistence type="predicted"/>
<feature type="compositionally biased region" description="Basic and acidic residues" evidence="1">
    <location>
        <begin position="270"/>
        <end position="282"/>
    </location>
</feature>
<feature type="compositionally biased region" description="Acidic residues" evidence="1">
    <location>
        <begin position="234"/>
        <end position="243"/>
    </location>
</feature>
<reference evidence="2" key="1">
    <citation type="submission" date="2019-09" db="EMBL/GenBank/DDBJ databases">
        <authorList>
            <person name="Needham M D."/>
        </authorList>
    </citation>
    <scope>NUCLEOTIDE SEQUENCE</scope>
</reference>
<dbReference type="EMBL" id="CABVLZ010000002">
    <property type="protein sequence ID" value="VVU94730.1"/>
    <property type="molecule type" value="Genomic_DNA"/>
</dbReference>
<accession>A0A5E8CM16</accession>